<gene>
    <name evidence="1" type="ORF">ACH4TF_33635</name>
</gene>
<accession>A0ABW7THI9</accession>
<organism evidence="1 2">
    <name type="scientific">Streptomyces abikoensis</name>
    <dbReference type="NCBI Taxonomy" id="97398"/>
    <lineage>
        <taxon>Bacteria</taxon>
        <taxon>Bacillati</taxon>
        <taxon>Actinomycetota</taxon>
        <taxon>Actinomycetes</taxon>
        <taxon>Kitasatosporales</taxon>
        <taxon>Streptomycetaceae</taxon>
        <taxon>Streptomyces</taxon>
    </lineage>
</organism>
<name>A0ABW7THI9_9ACTN</name>
<keyword evidence="2" id="KW-1185">Reference proteome</keyword>
<dbReference type="InterPro" id="IPR013493">
    <property type="entry name" value="CHP02677"/>
</dbReference>
<protein>
    <submittedName>
        <fullName evidence="1">DUF2397 family protein</fullName>
    </submittedName>
</protein>
<dbReference type="EMBL" id="JBIRRB010000020">
    <property type="protein sequence ID" value="MFI0915338.1"/>
    <property type="molecule type" value="Genomic_DNA"/>
</dbReference>
<sequence>MGGLCVTESAEHEEEEVAQLWLRRGVPVGDPLRPLGYLYSRLRDEYLVVMAVLEDSVVDMTPHEVACRLAQGGIALPEAVVAVRLRSLHRTYEAVLPQPDSEVSRYEELNGSKWRYAATPLGRQVQRFWAQLAKVGAVQREVPVSALDRMVTALEELSQGPTGRTAEVVDGLFSDHEHLDSALVGQADLLSALARRFDLDADGAAELKSLLVGYATHVAWSLDRAVARIHAGLMALRPSFGALAEAARSASRAGRLIDRGLMAASRGSRTEDWEQLLSWFSPSSGRAARFAQQLVRAVPVMHSNLQRLHGAGGSTFRARALSLAVACRDPVHGGEVLTAALGDRAWRKLHTIAPGEDNSAPSWHDGPKVGVARLLRQTGRSQPRGGVAAAPRREAAAALWAERRAVRQAERRRVVEEVLSGKRPLSDTAVRAALRAAVAAAQVPARQGRRTGEWDGLACTLVTAGRSTTGVVEGVSWRIVLPGRLAFFHPPGQLPCDLPAPAQADAGDRVTLQVVR</sequence>
<evidence type="ECO:0000313" key="1">
    <source>
        <dbReference type="EMBL" id="MFI0915338.1"/>
    </source>
</evidence>
<dbReference type="RefSeq" id="WP_397614924.1">
    <property type="nucleotide sequence ID" value="NZ_JBIRRB010000020.1"/>
</dbReference>
<dbReference type="Pfam" id="PF09660">
    <property type="entry name" value="DUF2397"/>
    <property type="match status" value="1"/>
</dbReference>
<dbReference type="Proteomes" id="UP001611162">
    <property type="component" value="Unassembled WGS sequence"/>
</dbReference>
<reference evidence="1 2" key="1">
    <citation type="submission" date="2024-10" db="EMBL/GenBank/DDBJ databases">
        <title>The Natural Products Discovery Center: Release of the First 8490 Sequenced Strains for Exploring Actinobacteria Biosynthetic Diversity.</title>
        <authorList>
            <person name="Kalkreuter E."/>
            <person name="Kautsar S.A."/>
            <person name="Yang D."/>
            <person name="Bader C.D."/>
            <person name="Teijaro C.N."/>
            <person name="Fluegel L."/>
            <person name="Davis C.M."/>
            <person name="Simpson J.R."/>
            <person name="Lauterbach L."/>
            <person name="Steele A.D."/>
            <person name="Gui C."/>
            <person name="Meng S."/>
            <person name="Li G."/>
            <person name="Viehrig K."/>
            <person name="Ye F."/>
            <person name="Su P."/>
            <person name="Kiefer A.F."/>
            <person name="Nichols A."/>
            <person name="Cepeda A.J."/>
            <person name="Yan W."/>
            <person name="Fan B."/>
            <person name="Jiang Y."/>
            <person name="Adhikari A."/>
            <person name="Zheng C.-J."/>
            <person name="Schuster L."/>
            <person name="Cowan T.M."/>
            <person name="Smanski M.J."/>
            <person name="Chevrette M.G."/>
            <person name="De Carvalho L.P.S."/>
            <person name="Shen B."/>
        </authorList>
    </citation>
    <scope>NUCLEOTIDE SEQUENCE [LARGE SCALE GENOMIC DNA]</scope>
    <source>
        <strain evidence="1 2">NPDC020979</strain>
    </source>
</reference>
<evidence type="ECO:0000313" key="2">
    <source>
        <dbReference type="Proteomes" id="UP001611162"/>
    </source>
</evidence>
<proteinExistence type="predicted"/>
<comment type="caution">
    <text evidence="1">The sequence shown here is derived from an EMBL/GenBank/DDBJ whole genome shotgun (WGS) entry which is preliminary data.</text>
</comment>